<evidence type="ECO:0000256" key="1">
    <source>
        <dbReference type="ARBA" id="ARBA00008721"/>
    </source>
</evidence>
<dbReference type="OrthoDB" id="546732at2759"/>
<gene>
    <name evidence="3" type="ORF">VOLCADRAFT_87840</name>
</gene>
<dbReference type="PANTHER" id="PTHR47466">
    <property type="match status" value="1"/>
</dbReference>
<dbReference type="PANTHER" id="PTHR47466:SF1">
    <property type="entry name" value="METALLOPROTEASE MEP1 (AFU_ORTHOLOGUE AFUA_1G07730)-RELATED"/>
    <property type="match status" value="1"/>
</dbReference>
<dbReference type="GeneID" id="9620401"/>
<dbReference type="AlphaFoldDB" id="D8TMD8"/>
<evidence type="ECO:0000313" key="3">
    <source>
        <dbReference type="EMBL" id="EFJ51486.1"/>
    </source>
</evidence>
<name>D8TMD8_VOLCA</name>
<feature type="region of interest" description="Disordered" evidence="2">
    <location>
        <begin position="312"/>
        <end position="332"/>
    </location>
</feature>
<proteinExistence type="inferred from homology"/>
<evidence type="ECO:0000313" key="4">
    <source>
        <dbReference type="Proteomes" id="UP000001058"/>
    </source>
</evidence>
<keyword evidence="4" id="KW-1185">Reference proteome</keyword>
<organism evidence="4">
    <name type="scientific">Volvox carteri f. nagariensis</name>
    <dbReference type="NCBI Taxonomy" id="3068"/>
    <lineage>
        <taxon>Eukaryota</taxon>
        <taxon>Viridiplantae</taxon>
        <taxon>Chlorophyta</taxon>
        <taxon>core chlorophytes</taxon>
        <taxon>Chlorophyceae</taxon>
        <taxon>CS clade</taxon>
        <taxon>Chlamydomonadales</taxon>
        <taxon>Volvocaceae</taxon>
        <taxon>Volvox</taxon>
    </lineage>
</organism>
<accession>D8TMD8</accession>
<dbReference type="InParanoid" id="D8TMD8"/>
<reference evidence="3 4" key="1">
    <citation type="journal article" date="2010" name="Science">
        <title>Genomic analysis of organismal complexity in the multicellular green alga Volvox carteri.</title>
        <authorList>
            <person name="Prochnik S.E."/>
            <person name="Umen J."/>
            <person name="Nedelcu A.M."/>
            <person name="Hallmann A."/>
            <person name="Miller S.M."/>
            <person name="Nishii I."/>
            <person name="Ferris P."/>
            <person name="Kuo A."/>
            <person name="Mitros T."/>
            <person name="Fritz-Laylin L.K."/>
            <person name="Hellsten U."/>
            <person name="Chapman J."/>
            <person name="Simakov O."/>
            <person name="Rensing S.A."/>
            <person name="Terry A."/>
            <person name="Pangilinan J."/>
            <person name="Kapitonov V."/>
            <person name="Jurka J."/>
            <person name="Salamov A."/>
            <person name="Shapiro H."/>
            <person name="Schmutz J."/>
            <person name="Grimwood J."/>
            <person name="Lindquist E."/>
            <person name="Lucas S."/>
            <person name="Grigoriev I.V."/>
            <person name="Schmitt R."/>
            <person name="Kirk D."/>
            <person name="Rokhsar D.S."/>
        </authorList>
    </citation>
    <scope>NUCLEOTIDE SEQUENCE [LARGE SCALE GENOMIC DNA]</scope>
    <source>
        <strain evidence="4">f. Nagariensis / Eve</strain>
    </source>
</reference>
<protein>
    <submittedName>
        <fullName evidence="3">Uncharacterized protein</fullName>
    </submittedName>
</protein>
<evidence type="ECO:0000256" key="2">
    <source>
        <dbReference type="SAM" id="MobiDB-lite"/>
    </source>
</evidence>
<sequence length="427" mass="45884">MAYGYNRMCASHTASDLLTVPLQARTAAMEPFLAIRNTETASSKEVHRLYDQATIVSYIAYPLFCAAKPLAESPGSSSALLMYLSPDVLRAYASKAGVWNSKLVEQLFYLSRSLYGVLELQACHYRMFKALINIFDWVRDNIPLLLQEVPGQPQATAAWPDLTALSEADFTAAVSDALLLRGSGGDQLADAAATISGPCSLSITEFAALVPNISSVLMQLHADLAQLQRVGAVLGMPPAQSAVGIQPAAATAATDDNLASTFGDSIQQRRAILDEDVDAAGITHQRVKVHLRRGTTFRALTHSGSYSGVAFRGRLGSHTSGPDDPKGNDDSGIESIAKAYRRRQLTSTAVPSTFIYSMPPGNFSIKPPSANPRLLIPIVFHIMQYVDAGGRGIGPANYELSPTYAARIVQVANYMGKPAEISFFIKV</sequence>
<dbReference type="RefSeq" id="XP_002947438.1">
    <property type="nucleotide sequence ID" value="XM_002947392.1"/>
</dbReference>
<dbReference type="Proteomes" id="UP000001058">
    <property type="component" value="Unassembled WGS sequence"/>
</dbReference>
<dbReference type="KEGG" id="vcn:VOLCADRAFT_87840"/>
<comment type="similarity">
    <text evidence="1">Belongs to the peptidase M43B family.</text>
</comment>
<dbReference type="EMBL" id="GL378327">
    <property type="protein sequence ID" value="EFJ51486.1"/>
    <property type="molecule type" value="Genomic_DNA"/>
</dbReference>